<dbReference type="CDD" id="cd06259">
    <property type="entry name" value="YdcF-like"/>
    <property type="match status" value="1"/>
</dbReference>
<gene>
    <name evidence="3" type="ORF">GOQ27_02440</name>
</gene>
<name>A0A942UST9_9FIRM</name>
<feature type="transmembrane region" description="Helical" evidence="1">
    <location>
        <begin position="12"/>
        <end position="32"/>
    </location>
</feature>
<protein>
    <submittedName>
        <fullName evidence="3">YdcF family protein</fullName>
    </submittedName>
</protein>
<dbReference type="RefSeq" id="WP_203365231.1">
    <property type="nucleotide sequence ID" value="NZ_WSFT01000015.1"/>
</dbReference>
<dbReference type="InterPro" id="IPR003848">
    <property type="entry name" value="DUF218"/>
</dbReference>
<dbReference type="PANTHER" id="PTHR30336">
    <property type="entry name" value="INNER MEMBRANE PROTEIN, PROBABLE PERMEASE"/>
    <property type="match status" value="1"/>
</dbReference>
<evidence type="ECO:0000256" key="1">
    <source>
        <dbReference type="SAM" id="Phobius"/>
    </source>
</evidence>
<dbReference type="PANTHER" id="PTHR30336:SF20">
    <property type="entry name" value="DUF218 DOMAIN-CONTAINING PROTEIN"/>
    <property type="match status" value="1"/>
</dbReference>
<reference evidence="3" key="1">
    <citation type="submission" date="2019-12" db="EMBL/GenBank/DDBJ databases">
        <title>Clostridiaceae gen. nov. sp. nov., isolated from sediment in Xinjiang, China.</title>
        <authorList>
            <person name="Zhang R."/>
        </authorList>
    </citation>
    <scope>NUCLEOTIDE SEQUENCE</scope>
    <source>
        <strain evidence="3">D2Q-11</strain>
    </source>
</reference>
<organism evidence="3 4">
    <name type="scientific">Anaeromonas frigoriresistens</name>
    <dbReference type="NCBI Taxonomy" id="2683708"/>
    <lineage>
        <taxon>Bacteria</taxon>
        <taxon>Bacillati</taxon>
        <taxon>Bacillota</taxon>
        <taxon>Tissierellia</taxon>
        <taxon>Tissierellales</taxon>
        <taxon>Thermohalobacteraceae</taxon>
        <taxon>Anaeromonas</taxon>
    </lineage>
</organism>
<evidence type="ECO:0000313" key="4">
    <source>
        <dbReference type="Proteomes" id="UP000724672"/>
    </source>
</evidence>
<dbReference type="Gene3D" id="3.40.50.620">
    <property type="entry name" value="HUPs"/>
    <property type="match status" value="1"/>
</dbReference>
<accession>A0A942UST9</accession>
<sequence>MKKKRINKRFIIVICLIMLSYFIVTAISIYSYSEYDNLTKADVVIVLGAAVWGEEPSPVFKARIDHGIWLYKNGYVSKIIFTGGQGKEQETAESIVAKKYAEKNMIPSKDILIETKSKITEQNISYAKQIVQDNGLDSSIIVSDPLHMKRAMLMAEDYGLEAYSSPTPTSRYKTWKSKGKFLLREVYYYIGYKIYRIIN</sequence>
<dbReference type="Pfam" id="PF02698">
    <property type="entry name" value="DUF218"/>
    <property type="match status" value="1"/>
</dbReference>
<keyword evidence="1" id="KW-0472">Membrane</keyword>
<dbReference type="AlphaFoldDB" id="A0A942UST9"/>
<dbReference type="EMBL" id="WSFT01000015">
    <property type="protein sequence ID" value="MBS4537300.1"/>
    <property type="molecule type" value="Genomic_DNA"/>
</dbReference>
<proteinExistence type="predicted"/>
<feature type="domain" description="DUF218" evidence="2">
    <location>
        <begin position="42"/>
        <end position="185"/>
    </location>
</feature>
<comment type="caution">
    <text evidence="3">The sequence shown here is derived from an EMBL/GenBank/DDBJ whole genome shotgun (WGS) entry which is preliminary data.</text>
</comment>
<keyword evidence="1" id="KW-1133">Transmembrane helix</keyword>
<dbReference type="GO" id="GO:0005886">
    <property type="term" value="C:plasma membrane"/>
    <property type="evidence" value="ECO:0007669"/>
    <property type="project" value="TreeGrafter"/>
</dbReference>
<dbReference type="InterPro" id="IPR051599">
    <property type="entry name" value="Cell_Envelope_Assoc"/>
</dbReference>
<evidence type="ECO:0000259" key="2">
    <source>
        <dbReference type="Pfam" id="PF02698"/>
    </source>
</evidence>
<evidence type="ECO:0000313" key="3">
    <source>
        <dbReference type="EMBL" id="MBS4537300.1"/>
    </source>
</evidence>
<dbReference type="Proteomes" id="UP000724672">
    <property type="component" value="Unassembled WGS sequence"/>
</dbReference>
<keyword evidence="4" id="KW-1185">Reference proteome</keyword>
<dbReference type="InterPro" id="IPR014729">
    <property type="entry name" value="Rossmann-like_a/b/a_fold"/>
</dbReference>
<keyword evidence="1" id="KW-0812">Transmembrane</keyword>